<keyword evidence="9" id="KW-1185">Reference proteome</keyword>
<dbReference type="PANTHER" id="PTHR14344">
    <property type="entry name" value="WD REPEAT PROTEIN"/>
    <property type="match status" value="1"/>
</dbReference>
<dbReference type="InterPro" id="IPR001680">
    <property type="entry name" value="WD40_rpt"/>
</dbReference>
<dbReference type="InterPro" id="IPR051973">
    <property type="entry name" value="tRNA_Anticodon_Mtase-Reg"/>
</dbReference>
<dbReference type="EMBL" id="ML978191">
    <property type="protein sequence ID" value="KAF2030325.1"/>
    <property type="molecule type" value="Genomic_DNA"/>
</dbReference>
<dbReference type="InterPro" id="IPR015943">
    <property type="entry name" value="WD40/YVTN_repeat-like_dom_sf"/>
</dbReference>
<accession>A0A9P4H9J3</accession>
<dbReference type="PROSITE" id="PS50082">
    <property type="entry name" value="WD_REPEATS_2"/>
    <property type="match status" value="1"/>
</dbReference>
<proteinExistence type="inferred from homology"/>
<reference evidence="8" key="1">
    <citation type="journal article" date="2020" name="Stud. Mycol.">
        <title>101 Dothideomycetes genomes: a test case for predicting lifestyles and emergence of pathogens.</title>
        <authorList>
            <person name="Haridas S."/>
            <person name="Albert R."/>
            <person name="Binder M."/>
            <person name="Bloem J."/>
            <person name="Labutti K."/>
            <person name="Salamov A."/>
            <person name="Andreopoulos B."/>
            <person name="Baker S."/>
            <person name="Barry K."/>
            <person name="Bills G."/>
            <person name="Bluhm B."/>
            <person name="Cannon C."/>
            <person name="Castanera R."/>
            <person name="Culley D."/>
            <person name="Daum C."/>
            <person name="Ezra D."/>
            <person name="Gonzalez J."/>
            <person name="Henrissat B."/>
            <person name="Kuo A."/>
            <person name="Liang C."/>
            <person name="Lipzen A."/>
            <person name="Lutzoni F."/>
            <person name="Magnuson J."/>
            <person name="Mondo S."/>
            <person name="Nolan M."/>
            <person name="Ohm R."/>
            <person name="Pangilinan J."/>
            <person name="Park H.-J."/>
            <person name="Ramirez L."/>
            <person name="Alfaro M."/>
            <person name="Sun H."/>
            <person name="Tritt A."/>
            <person name="Yoshinaga Y."/>
            <person name="Zwiers L.-H."/>
            <person name="Turgeon B."/>
            <person name="Goodwin S."/>
            <person name="Spatafora J."/>
            <person name="Crous P."/>
            <person name="Grigoriev I."/>
        </authorList>
    </citation>
    <scope>NUCLEOTIDE SEQUENCE</scope>
    <source>
        <strain evidence="8">CBS 110217</strain>
    </source>
</reference>
<dbReference type="SMART" id="SM00320">
    <property type="entry name" value="WD40"/>
    <property type="match status" value="6"/>
</dbReference>
<dbReference type="GO" id="GO:0030488">
    <property type="term" value="P:tRNA methylation"/>
    <property type="evidence" value="ECO:0007669"/>
    <property type="project" value="TreeGrafter"/>
</dbReference>
<dbReference type="SUPFAM" id="SSF50978">
    <property type="entry name" value="WD40 repeat-like"/>
    <property type="match status" value="3"/>
</dbReference>
<evidence type="ECO:0000256" key="4">
    <source>
        <dbReference type="ARBA" id="ARBA00022694"/>
    </source>
</evidence>
<dbReference type="PANTHER" id="PTHR14344:SF3">
    <property type="entry name" value="WD REPEAT-CONTAINING PROTEIN 6"/>
    <property type="match status" value="1"/>
</dbReference>
<dbReference type="Pfam" id="PF00400">
    <property type="entry name" value="WD40"/>
    <property type="match status" value="1"/>
</dbReference>
<dbReference type="GO" id="GO:0005737">
    <property type="term" value="C:cytoplasm"/>
    <property type="evidence" value="ECO:0007669"/>
    <property type="project" value="UniProtKB-SubCell"/>
</dbReference>
<dbReference type="InterPro" id="IPR036322">
    <property type="entry name" value="WD40_repeat_dom_sf"/>
</dbReference>
<sequence>MPTLQHEFTRVPVTALASCGALLVVAEGPFLRFYHREDSCYIASERVFVGQAVHGISLFSVEDDGLLRLVVWGGKLIRVLEVKVASNVPQEVRLDVRWSNVAKASDWILDLAPRPANSICTSSHLDTACVAVTAHNALLQVNVACWTPGLTPSRSNFLLSIFELTASSRSILYSAHVLWHSADCVLVAAGTAFGEIIYWSWAHKQDAGASSLIHRVFLGHEGSIFGVRISEGSLVGCDPQLKRIVASCSDDRTIRIWDVSDVTTKDRSTADPDLTEDIERVRHTGFSNAAFDVKPFSSSECLAIGWGHASRVWTLQFLASTPNDNGLSLLSTGEDATSRTWRLEKNDHLGANLPYSLTQQDCAAYHGGKNIWSRTICLDTSGLPHVVCGAADSKITTHPLRTKSQAREFTVIDIMSLAALETTQTGFDAPHKSSKAAEFFRSYCFIEQDSFLLTTNSGKVFVGALSSQSDSDHGCLLSTAIMVDQLDDLSGYSVSSGEPASGVAFVAGSKGSIYMYSKLSGSFSRLTSLAGKIGEMFTTSTADDEGSTTVNLLATILGQREASLLYVDIANASEPQVIKIAKVPISGQSNGAMITSMMIAATSSASFLFLGFRHGSIAVYSISDSNDYFSATLSRTIEHSHGHETVTSLTWRASFAGSASGHLISVGRNGCLAIQRIDLSTSSVEIVHNLPLPFGPNIEGVYWHQDHLVAHGFSSKRWILYDVTSEEEVMSVETGGAHRSWAFQPSRKTGGGGTLIWTRASSMHICSQTEPSHSVIRSGGHGREIKAVAVSADFTWRLIATGAEDTNIKISEYIDGEVRYQRTVRKHTTGIQHLQWSDDSGYLFSSGGCEEFYIWRISQLPLGMGIGVVCEFVYAPESEHSDLRIMSFDVIQHEEVGYGIAMVLSDSSIKTYRYIPTGAVICQTLAKGTYFTSCLTQCMFLNAEVLLTAGTDGHVVVWPRSSTDVLTWQQPVQVHQSSSKAMSSCHAKGSTRLVVSGGDDGSLAVLLLSQMWSSSSPHSLHVNPPVLLSRAHASAITACAMLTRKSPHFVLTSGNDQWVRLWKVWIIEEDGRTKLGENRVRVSRVSKIKTNVADVSSMAVLDEEELQARVLICGVGVQIIRIDWTSLT</sequence>
<evidence type="ECO:0000313" key="9">
    <source>
        <dbReference type="Proteomes" id="UP000799777"/>
    </source>
</evidence>
<comment type="caution">
    <text evidence="8">The sequence shown here is derived from an EMBL/GenBank/DDBJ whole genome shotgun (WGS) entry which is preliminary data.</text>
</comment>
<name>A0A9P4H9J3_9PLEO</name>
<evidence type="ECO:0000256" key="2">
    <source>
        <dbReference type="ARBA" id="ARBA00022490"/>
    </source>
</evidence>
<dbReference type="OrthoDB" id="5594999at2759"/>
<comment type="subcellular location">
    <subcellularLocation>
        <location evidence="1">Cytoplasm</location>
    </subcellularLocation>
</comment>
<evidence type="ECO:0000256" key="1">
    <source>
        <dbReference type="ARBA" id="ARBA00004496"/>
    </source>
</evidence>
<organism evidence="8 9">
    <name type="scientific">Setomelanomma holmii</name>
    <dbReference type="NCBI Taxonomy" id="210430"/>
    <lineage>
        <taxon>Eukaryota</taxon>
        <taxon>Fungi</taxon>
        <taxon>Dikarya</taxon>
        <taxon>Ascomycota</taxon>
        <taxon>Pezizomycotina</taxon>
        <taxon>Dothideomycetes</taxon>
        <taxon>Pleosporomycetidae</taxon>
        <taxon>Pleosporales</taxon>
        <taxon>Pleosporineae</taxon>
        <taxon>Phaeosphaeriaceae</taxon>
        <taxon>Setomelanomma</taxon>
    </lineage>
</organism>
<evidence type="ECO:0000256" key="5">
    <source>
        <dbReference type="ARBA" id="ARBA00022737"/>
    </source>
</evidence>
<keyword evidence="4" id="KW-0819">tRNA processing</keyword>
<dbReference type="Proteomes" id="UP000799777">
    <property type="component" value="Unassembled WGS sequence"/>
</dbReference>
<comment type="similarity">
    <text evidence="6">Belongs to the WD repeat WDR6 family.</text>
</comment>
<dbReference type="AlphaFoldDB" id="A0A9P4H9J3"/>
<keyword evidence="2" id="KW-0963">Cytoplasm</keyword>
<dbReference type="PROSITE" id="PS00678">
    <property type="entry name" value="WD_REPEATS_1"/>
    <property type="match status" value="1"/>
</dbReference>
<gene>
    <name evidence="8" type="ORF">EK21DRAFT_100539</name>
</gene>
<dbReference type="Gene3D" id="2.130.10.10">
    <property type="entry name" value="YVTN repeat-like/Quinoprotein amine dehydrogenase"/>
    <property type="match status" value="4"/>
</dbReference>
<keyword evidence="3 7" id="KW-0853">WD repeat</keyword>
<feature type="repeat" description="WD" evidence="7">
    <location>
        <begin position="243"/>
        <end position="267"/>
    </location>
</feature>
<keyword evidence="5" id="KW-0677">Repeat</keyword>
<evidence type="ECO:0000313" key="8">
    <source>
        <dbReference type="EMBL" id="KAF2030325.1"/>
    </source>
</evidence>
<protein>
    <submittedName>
        <fullName evidence="8">WD domain-containing protein</fullName>
    </submittedName>
</protein>
<evidence type="ECO:0000256" key="6">
    <source>
        <dbReference type="ARBA" id="ARBA00038255"/>
    </source>
</evidence>
<evidence type="ECO:0000256" key="7">
    <source>
        <dbReference type="PROSITE-ProRule" id="PRU00221"/>
    </source>
</evidence>
<evidence type="ECO:0000256" key="3">
    <source>
        <dbReference type="ARBA" id="ARBA00022574"/>
    </source>
</evidence>
<dbReference type="InterPro" id="IPR019775">
    <property type="entry name" value="WD40_repeat_CS"/>
</dbReference>